<feature type="transmembrane region" description="Helical" evidence="1">
    <location>
        <begin position="818"/>
        <end position="837"/>
    </location>
</feature>
<dbReference type="KEGG" id="fas:105265371"/>
<proteinExistence type="predicted"/>
<evidence type="ECO:0000313" key="3">
    <source>
        <dbReference type="Proteomes" id="UP000694866"/>
    </source>
</evidence>
<dbReference type="AlphaFoldDB" id="A0A9R1TX47"/>
<dbReference type="RefSeq" id="XP_011301121.1">
    <property type="nucleotide sequence ID" value="XM_011302819.1"/>
</dbReference>
<feature type="chain" id="PRO_5040365438" evidence="2">
    <location>
        <begin position="23"/>
        <end position="839"/>
    </location>
</feature>
<evidence type="ECO:0000256" key="1">
    <source>
        <dbReference type="SAM" id="Phobius"/>
    </source>
</evidence>
<keyword evidence="1" id="KW-1133">Transmembrane helix</keyword>
<accession>A0A9R1TX47</accession>
<reference evidence="4" key="1">
    <citation type="submission" date="2025-08" db="UniProtKB">
        <authorList>
            <consortium name="RefSeq"/>
        </authorList>
    </citation>
    <scope>IDENTIFICATION</scope>
    <source>
        <strain evidence="4">USDA-PBARC FA_bdor</strain>
        <tissue evidence="4">Whole organism</tissue>
    </source>
</reference>
<dbReference type="OrthoDB" id="10256829at2759"/>
<evidence type="ECO:0000256" key="2">
    <source>
        <dbReference type="SAM" id="SignalP"/>
    </source>
</evidence>
<protein>
    <submittedName>
        <fullName evidence="4">Uncharacterized protein</fullName>
    </submittedName>
</protein>
<keyword evidence="2" id="KW-0732">Signal</keyword>
<gene>
    <name evidence="4" type="primary">LOC105265371</name>
</gene>
<dbReference type="Proteomes" id="UP000694866">
    <property type="component" value="Unplaced"/>
</dbReference>
<sequence>MILIERDFVVLFAIFSVHSVRAQENAQSKVSDGLLECYNNTFSLLKINRLPHNIHALIAIIRKIEENREVHMDLRQLSGALLHRFRQDGIVIDPQAVPQEGVTPYSTEGFQSYRHSEMLKLIPGNALTFNNNSINLIERCTLHSMISSSIDIHRREDETLTCRLENLDYRQPRFKKRSIRPQEKGMSGRHRDVETLTPEQIESIKNGNGDADSFLPNSWYPPLPPNHPESSRYQMETSKCPTEGGVLQTDWGVVSGGPLLAGIAAAVQPQNVRISDLMRRDWDNREAFSSSITLDNKWIATLAGDLAEVALHQGPSKENYKIGTTGHWNSSNTPKYYFLNTDQSLEFTEAEVRGDLDGLILASNVASWYSKIPSLKLSQILDMYYSDRGVLNGTIRACNRRNLLTIVAPNDTTSAQTYRAAMVLNSNTQLPRGTISDEKVETFSFQAVNELLKFIPSSMNNDRTCSQTNPIKNLFHRMAVDLTIILDTNWPFKFIKPILDSILEKSEINRFAGNFSVINAANGSVISRSSHSILDFYALNESQYETFSKGFNLPKSLDVLKDLEVRKLNAEREKYVGGGRAEIVLVVPWSSSSINDVDREYSLKRIWQMREETPDVNILFMTAGSKERWTSLAREGQDIFSVGTGTWKESIGPVGDLVNRMKRIPKRLINSQCGADYSSVGASASFDDYLEPSGVLFYRMHPNYFYKTDEDDVPTVKVQGIDGMHLIVCSSRNPLNINSSESASCSTVTGGIHRINVNCREAAYIHQCNPLYLSITAGNRTSEEFYPCTSESHCRFPDMIKFTISYENLVCTSGTASIIFSPIFILLSAILILRFNFLK</sequence>
<keyword evidence="1" id="KW-0812">Transmembrane</keyword>
<keyword evidence="3" id="KW-1185">Reference proteome</keyword>
<organism evidence="3 4">
    <name type="scientific">Fopius arisanus</name>
    <dbReference type="NCBI Taxonomy" id="64838"/>
    <lineage>
        <taxon>Eukaryota</taxon>
        <taxon>Metazoa</taxon>
        <taxon>Ecdysozoa</taxon>
        <taxon>Arthropoda</taxon>
        <taxon>Hexapoda</taxon>
        <taxon>Insecta</taxon>
        <taxon>Pterygota</taxon>
        <taxon>Neoptera</taxon>
        <taxon>Endopterygota</taxon>
        <taxon>Hymenoptera</taxon>
        <taxon>Apocrita</taxon>
        <taxon>Ichneumonoidea</taxon>
        <taxon>Braconidae</taxon>
        <taxon>Opiinae</taxon>
        <taxon>Fopius</taxon>
    </lineage>
</organism>
<name>A0A9R1TX47_9HYME</name>
<keyword evidence="1" id="KW-0472">Membrane</keyword>
<dbReference type="GeneID" id="105265371"/>
<evidence type="ECO:0000313" key="4">
    <source>
        <dbReference type="RefSeq" id="XP_011301121.1"/>
    </source>
</evidence>
<feature type="signal peptide" evidence="2">
    <location>
        <begin position="1"/>
        <end position="22"/>
    </location>
</feature>